<dbReference type="PANTHER" id="PTHR10606">
    <property type="entry name" value="6-PHOSPHOFRUCTO-2-KINASE/FRUCTOSE-2,6-BISPHOSPHATASE"/>
    <property type="match status" value="1"/>
</dbReference>
<dbReference type="GO" id="GO:0004331">
    <property type="term" value="F:fructose-2,6-bisphosphate 2-phosphatase activity"/>
    <property type="evidence" value="ECO:0007669"/>
    <property type="project" value="TreeGrafter"/>
</dbReference>
<gene>
    <name evidence="4" type="ORF">RI543_001258</name>
</gene>
<dbReference type="CDD" id="cd07067">
    <property type="entry name" value="HP_PGM_like"/>
    <property type="match status" value="1"/>
</dbReference>
<comment type="caution">
    <text evidence="4">The sequence shown here is derived from an EMBL/GenBank/DDBJ whole genome shotgun (WGS) entry which is preliminary data.</text>
</comment>
<evidence type="ECO:0000256" key="2">
    <source>
        <dbReference type="ARBA" id="ARBA00022840"/>
    </source>
</evidence>
<dbReference type="GO" id="GO:0006000">
    <property type="term" value="P:fructose metabolic process"/>
    <property type="evidence" value="ECO:0007669"/>
    <property type="project" value="InterPro"/>
</dbReference>
<dbReference type="SUPFAM" id="SSF53254">
    <property type="entry name" value="Phosphoglycerate mutase-like"/>
    <property type="match status" value="1"/>
</dbReference>
<dbReference type="InterPro" id="IPR003094">
    <property type="entry name" value="6Pfruct_kin"/>
</dbReference>
<dbReference type="GO" id="GO:0006003">
    <property type="term" value="P:fructose 2,6-bisphosphate metabolic process"/>
    <property type="evidence" value="ECO:0007669"/>
    <property type="project" value="InterPro"/>
</dbReference>
<reference evidence="5" key="1">
    <citation type="submission" date="2023-07" db="EMBL/GenBank/DDBJ databases">
        <title>A draft genome of Kazachstania heterogenica Y-27499.</title>
        <authorList>
            <person name="Donic C."/>
            <person name="Kralova J.S."/>
            <person name="Fidel L."/>
            <person name="Ben-Dor S."/>
            <person name="Jung S."/>
        </authorList>
    </citation>
    <scope>NUCLEOTIDE SEQUENCE [LARGE SCALE GENOMIC DNA]</scope>
    <source>
        <strain evidence="5">Y27499</strain>
    </source>
</reference>
<dbReference type="GO" id="GO:0003873">
    <property type="term" value="F:6-phosphofructo-2-kinase activity"/>
    <property type="evidence" value="ECO:0007669"/>
    <property type="project" value="InterPro"/>
</dbReference>
<evidence type="ECO:0000313" key="5">
    <source>
        <dbReference type="Proteomes" id="UP001306508"/>
    </source>
</evidence>
<dbReference type="SMART" id="SM00855">
    <property type="entry name" value="PGAM"/>
    <property type="match status" value="1"/>
</dbReference>
<protein>
    <recommendedName>
        <fullName evidence="3">6-phosphofructo-2-kinase domain-containing protein</fullName>
    </recommendedName>
</protein>
<evidence type="ECO:0000313" key="4">
    <source>
        <dbReference type="EMBL" id="KAK5781415.1"/>
    </source>
</evidence>
<dbReference type="PIRSF" id="PIRSF000709">
    <property type="entry name" value="6PFK_2-Ptase"/>
    <property type="match status" value="1"/>
</dbReference>
<keyword evidence="5" id="KW-1185">Reference proteome</keyword>
<dbReference type="Pfam" id="PF01591">
    <property type="entry name" value="6PF2K"/>
    <property type="match status" value="1"/>
</dbReference>
<dbReference type="Gene3D" id="3.40.50.300">
    <property type="entry name" value="P-loop containing nucleotide triphosphate hydrolases"/>
    <property type="match status" value="1"/>
</dbReference>
<dbReference type="InterPro" id="IPR013078">
    <property type="entry name" value="His_Pase_superF_clade-1"/>
</dbReference>
<dbReference type="PRINTS" id="PR00991">
    <property type="entry name" value="6PFRUCTKNASE"/>
</dbReference>
<dbReference type="GO" id="GO:0005829">
    <property type="term" value="C:cytosol"/>
    <property type="evidence" value="ECO:0007669"/>
    <property type="project" value="TreeGrafter"/>
</dbReference>
<keyword evidence="1" id="KW-0547">Nucleotide-binding</keyword>
<dbReference type="Proteomes" id="UP001306508">
    <property type="component" value="Unassembled WGS sequence"/>
</dbReference>
<dbReference type="SUPFAM" id="SSF52540">
    <property type="entry name" value="P-loop containing nucleoside triphosphate hydrolases"/>
    <property type="match status" value="1"/>
</dbReference>
<feature type="domain" description="6-phosphofructo-2-kinase" evidence="3">
    <location>
        <begin position="47"/>
        <end position="255"/>
    </location>
</feature>
<dbReference type="InterPro" id="IPR013079">
    <property type="entry name" value="6Phosfructo_kin"/>
</dbReference>
<dbReference type="GO" id="GO:0005524">
    <property type="term" value="F:ATP binding"/>
    <property type="evidence" value="ECO:0007669"/>
    <property type="project" value="UniProtKB-KW"/>
</dbReference>
<dbReference type="EMBL" id="JAWIZZ010000036">
    <property type="protein sequence ID" value="KAK5781415.1"/>
    <property type="molecule type" value="Genomic_DNA"/>
</dbReference>
<sequence>MNVNKNNKENFLKEKTLNDDLDYRKDAVHEPVDCGCPMAPGQLYPTETGTLFHAGNILIALVGLPATSKTLLAVSMTRYTRWLGVRTRSFHVSEYRRHKSNRNIALSLKFEQDMVDEVLKDIIDFFENKKGQIAIFDSLNILKSDRKRLVSLFENINVKVLFIESIVTDPKLVNKNIEIALKSNQYLNWRKEDAIDYYTKKLSIKESQYEHITPDENCNFLKYINFGEQLIINHNNQLGYLINKIVFFLMNLRNKTSRVYLARCGTSDSDKYTNDEVLNEEGIRYSKNLTDLVLDRVGMHRQGKKVDTESLVIWTGPRKRTYTTGKFFIEKGFDVQERSQLKQLQPGSVADMTIEEIKEKYPNEHAEFLKDPYHYRYPRAESYHDLAVRMESLLLELEHMNTNVLIIAHESTLRVLYGYLLAYTVLDVPKLEFSREFLTEITFGPFCNTVEKIPIN</sequence>
<dbReference type="Pfam" id="PF00300">
    <property type="entry name" value="His_Phos_1"/>
    <property type="match status" value="1"/>
</dbReference>
<dbReference type="InterPro" id="IPR027417">
    <property type="entry name" value="P-loop_NTPase"/>
</dbReference>
<accession>A0AAN7WJD9</accession>
<dbReference type="PANTHER" id="PTHR10606:SF39">
    <property type="entry name" value="6-PHOSPHOFRUCTO-2-KINASE_FRUCTOSE-2,6-BISPHOSPHATASE YLR345W-RELATED"/>
    <property type="match status" value="1"/>
</dbReference>
<organism evidence="4 5">
    <name type="scientific">Arxiozyma heterogenica</name>
    <dbReference type="NCBI Taxonomy" id="278026"/>
    <lineage>
        <taxon>Eukaryota</taxon>
        <taxon>Fungi</taxon>
        <taxon>Dikarya</taxon>
        <taxon>Ascomycota</taxon>
        <taxon>Saccharomycotina</taxon>
        <taxon>Saccharomycetes</taxon>
        <taxon>Saccharomycetales</taxon>
        <taxon>Saccharomycetaceae</taxon>
        <taxon>Arxiozyma</taxon>
    </lineage>
</organism>
<evidence type="ECO:0000259" key="3">
    <source>
        <dbReference type="Pfam" id="PF01591"/>
    </source>
</evidence>
<dbReference type="AlphaFoldDB" id="A0AAN7WJD9"/>
<evidence type="ECO:0000256" key="1">
    <source>
        <dbReference type="ARBA" id="ARBA00022741"/>
    </source>
</evidence>
<keyword evidence="2" id="KW-0067">ATP-binding</keyword>
<name>A0AAN7WJD9_9SACH</name>
<dbReference type="Gene3D" id="3.40.50.1240">
    <property type="entry name" value="Phosphoglycerate mutase-like"/>
    <property type="match status" value="1"/>
</dbReference>
<dbReference type="InterPro" id="IPR029033">
    <property type="entry name" value="His_PPase_superfam"/>
</dbReference>
<proteinExistence type="predicted"/>